<dbReference type="Gene3D" id="3.40.50.10490">
    <property type="entry name" value="Glucose-6-phosphate isomerase like protein, domain 1"/>
    <property type="match status" value="2"/>
</dbReference>
<evidence type="ECO:0000313" key="10">
    <source>
        <dbReference type="EMBL" id="CAE7570303.1"/>
    </source>
</evidence>
<keyword evidence="5 8" id="KW-0324">Glycolysis</keyword>
<gene>
    <name evidence="10" type="primary">pgi</name>
    <name evidence="10" type="ORF">SNAT2548_LOCUS32452</name>
</gene>
<proteinExistence type="inferred from homology"/>
<dbReference type="SUPFAM" id="SSF53697">
    <property type="entry name" value="SIS domain"/>
    <property type="match status" value="1"/>
</dbReference>
<dbReference type="GO" id="GO:0006094">
    <property type="term" value="P:gluconeogenesis"/>
    <property type="evidence" value="ECO:0007669"/>
    <property type="project" value="UniProtKB-KW"/>
</dbReference>
<evidence type="ECO:0000256" key="7">
    <source>
        <dbReference type="ARBA" id="ARBA00029321"/>
    </source>
</evidence>
<dbReference type="EC" id="5.3.1.9" evidence="3 8"/>
<dbReference type="GO" id="GO:0097367">
    <property type="term" value="F:carbohydrate derivative binding"/>
    <property type="evidence" value="ECO:0007669"/>
    <property type="project" value="InterPro"/>
</dbReference>
<sequence>MPQAFNSRNARFIWAAIGALADDAAHCDADTIVRSKSLGLTVDARRLQLPSAPPLQEAFESMAALERGEVANPDEGRQVGHYWLRDPGLAPEEIREEIYSSWAQIDYLTREASARNVTSLLLLGIGGSALGPQLLSEALGPGSRRIAFLDNTDPDGFHMVLSTIEPASTWVLVMSKSGGTVETRNALIETKAHFRSRGVDFASRSLAVTCAGSRLDQMAIKENWRDRLHLWEFVGGRTSWASVVGLLPAALLGMDWRSLLRGAAACDASTRVADAENPATLLVRAWHSLAGRAMVVLPYRDRLQLFGRYLQQLVMESLGKARDVQGTLVNHGLTVYGNKGSTDQHALLQQLLDGPDDYFAVFVAALEGAHDKESKEVETGVTSSDYLLAFLIGTRRALTAAGRRSLTITLQRVDAFHLGVLLALFERAVGLYAALIGVNAYNQPAVESGKRAASRVLALMLNLRDNVTSAASDADQDDVEMLREYLALQQSERKPSLPTHATPQLQACKRNRTESLSSQALCDGSETG</sequence>
<dbReference type="InterPro" id="IPR046348">
    <property type="entry name" value="SIS_dom_sf"/>
</dbReference>
<reference evidence="10" key="1">
    <citation type="submission" date="2021-02" db="EMBL/GenBank/DDBJ databases">
        <authorList>
            <person name="Dougan E. K."/>
            <person name="Rhodes N."/>
            <person name="Thang M."/>
            <person name="Chan C."/>
        </authorList>
    </citation>
    <scope>NUCLEOTIDE SEQUENCE</scope>
</reference>
<dbReference type="InterPro" id="IPR035482">
    <property type="entry name" value="SIS_PGI_2"/>
</dbReference>
<accession>A0A812UBQ5</accession>
<organism evidence="10 11">
    <name type="scientific">Symbiodinium natans</name>
    <dbReference type="NCBI Taxonomy" id="878477"/>
    <lineage>
        <taxon>Eukaryota</taxon>
        <taxon>Sar</taxon>
        <taxon>Alveolata</taxon>
        <taxon>Dinophyceae</taxon>
        <taxon>Suessiales</taxon>
        <taxon>Symbiodiniaceae</taxon>
        <taxon>Symbiodinium</taxon>
    </lineage>
</organism>
<dbReference type="Proteomes" id="UP000604046">
    <property type="component" value="Unassembled WGS sequence"/>
</dbReference>
<dbReference type="PRINTS" id="PR00662">
    <property type="entry name" value="G6PISOMERASE"/>
</dbReference>
<evidence type="ECO:0000256" key="5">
    <source>
        <dbReference type="ARBA" id="ARBA00023152"/>
    </source>
</evidence>
<feature type="compositionally biased region" description="Polar residues" evidence="9">
    <location>
        <begin position="514"/>
        <end position="528"/>
    </location>
</feature>
<evidence type="ECO:0000313" key="11">
    <source>
        <dbReference type="Proteomes" id="UP000604046"/>
    </source>
</evidence>
<dbReference type="Pfam" id="PF00342">
    <property type="entry name" value="PGI"/>
    <property type="match status" value="1"/>
</dbReference>
<evidence type="ECO:0000256" key="4">
    <source>
        <dbReference type="ARBA" id="ARBA00022432"/>
    </source>
</evidence>
<dbReference type="GO" id="GO:0004347">
    <property type="term" value="F:glucose-6-phosphate isomerase activity"/>
    <property type="evidence" value="ECO:0007669"/>
    <property type="project" value="UniProtKB-EC"/>
</dbReference>
<dbReference type="InterPro" id="IPR018189">
    <property type="entry name" value="Phosphoglucose_isomerase_CS"/>
</dbReference>
<comment type="similarity">
    <text evidence="2 8">Belongs to the GPI family.</text>
</comment>
<dbReference type="UniPathway" id="UPA00109">
    <property type="reaction ID" value="UER00181"/>
</dbReference>
<evidence type="ECO:0000256" key="2">
    <source>
        <dbReference type="ARBA" id="ARBA00006604"/>
    </source>
</evidence>
<comment type="pathway">
    <text evidence="1 8">Carbohydrate degradation; glycolysis; D-glyceraldehyde 3-phosphate and glycerone phosphate from D-glucose: step 2/4.</text>
</comment>
<protein>
    <recommendedName>
        <fullName evidence="3 8">Glucose-6-phosphate isomerase</fullName>
        <ecNumber evidence="3 8">5.3.1.9</ecNumber>
    </recommendedName>
</protein>
<evidence type="ECO:0000256" key="6">
    <source>
        <dbReference type="ARBA" id="ARBA00023235"/>
    </source>
</evidence>
<dbReference type="HAMAP" id="MF_00473">
    <property type="entry name" value="G6P_isomerase"/>
    <property type="match status" value="1"/>
</dbReference>
<comment type="catalytic activity">
    <reaction evidence="7 8">
        <text>alpha-D-glucose 6-phosphate = beta-D-fructose 6-phosphate</text>
        <dbReference type="Rhea" id="RHEA:11816"/>
        <dbReference type="ChEBI" id="CHEBI:57634"/>
        <dbReference type="ChEBI" id="CHEBI:58225"/>
        <dbReference type="EC" id="5.3.1.9"/>
    </reaction>
</comment>
<dbReference type="GO" id="GO:0048029">
    <property type="term" value="F:monosaccharide binding"/>
    <property type="evidence" value="ECO:0007669"/>
    <property type="project" value="TreeGrafter"/>
</dbReference>
<dbReference type="CDD" id="cd05015">
    <property type="entry name" value="SIS_PGI_1"/>
    <property type="match status" value="1"/>
</dbReference>
<keyword evidence="6 8" id="KW-0413">Isomerase</keyword>
<name>A0A812UBQ5_9DINO</name>
<evidence type="ECO:0000256" key="1">
    <source>
        <dbReference type="ARBA" id="ARBA00004926"/>
    </source>
</evidence>
<dbReference type="InterPro" id="IPR035476">
    <property type="entry name" value="SIS_PGI_1"/>
</dbReference>
<dbReference type="PROSITE" id="PS51463">
    <property type="entry name" value="P_GLUCOSE_ISOMERASE_3"/>
    <property type="match status" value="1"/>
</dbReference>
<dbReference type="PANTHER" id="PTHR11469:SF1">
    <property type="entry name" value="GLUCOSE-6-PHOSPHATE ISOMERASE"/>
    <property type="match status" value="1"/>
</dbReference>
<keyword evidence="11" id="KW-1185">Reference proteome</keyword>
<keyword evidence="4 8" id="KW-0312">Gluconeogenesis</keyword>
<feature type="region of interest" description="Disordered" evidence="9">
    <location>
        <begin position="490"/>
        <end position="528"/>
    </location>
</feature>
<dbReference type="PANTHER" id="PTHR11469">
    <property type="entry name" value="GLUCOSE-6-PHOSPHATE ISOMERASE"/>
    <property type="match status" value="1"/>
</dbReference>
<comment type="caution">
    <text evidence="10">The sequence shown here is derived from an EMBL/GenBank/DDBJ whole genome shotgun (WGS) entry which is preliminary data.</text>
</comment>
<evidence type="ECO:0000256" key="3">
    <source>
        <dbReference type="ARBA" id="ARBA00011952"/>
    </source>
</evidence>
<dbReference type="AlphaFoldDB" id="A0A812UBQ5"/>
<dbReference type="EMBL" id="CAJNDS010002712">
    <property type="protein sequence ID" value="CAE7570303.1"/>
    <property type="molecule type" value="Genomic_DNA"/>
</dbReference>
<dbReference type="GO" id="GO:0006096">
    <property type="term" value="P:glycolytic process"/>
    <property type="evidence" value="ECO:0007669"/>
    <property type="project" value="UniProtKB-UniPathway"/>
</dbReference>
<dbReference type="InterPro" id="IPR001672">
    <property type="entry name" value="G6P_Isomerase"/>
</dbReference>
<dbReference type="OrthoDB" id="424111at2759"/>
<dbReference type="PROSITE" id="PS00174">
    <property type="entry name" value="P_GLUCOSE_ISOMERASE_2"/>
    <property type="match status" value="1"/>
</dbReference>
<evidence type="ECO:0000256" key="9">
    <source>
        <dbReference type="SAM" id="MobiDB-lite"/>
    </source>
</evidence>
<dbReference type="CDD" id="cd05016">
    <property type="entry name" value="SIS_PGI_2"/>
    <property type="match status" value="1"/>
</dbReference>
<dbReference type="GO" id="GO:0051156">
    <property type="term" value="P:glucose 6-phosphate metabolic process"/>
    <property type="evidence" value="ECO:0007669"/>
    <property type="project" value="TreeGrafter"/>
</dbReference>
<dbReference type="GO" id="GO:0005829">
    <property type="term" value="C:cytosol"/>
    <property type="evidence" value="ECO:0007669"/>
    <property type="project" value="TreeGrafter"/>
</dbReference>
<evidence type="ECO:0000256" key="8">
    <source>
        <dbReference type="RuleBase" id="RU000612"/>
    </source>
</evidence>